<proteinExistence type="predicted"/>
<evidence type="ECO:0000256" key="2">
    <source>
        <dbReference type="ARBA" id="ARBA00022859"/>
    </source>
</evidence>
<dbReference type="InterPro" id="IPR013783">
    <property type="entry name" value="Ig-like_fold"/>
</dbReference>
<dbReference type="Proteomes" id="UP000646548">
    <property type="component" value="Unassembled WGS sequence"/>
</dbReference>
<evidence type="ECO:0000259" key="4">
    <source>
        <dbReference type="PROSITE" id="PS50835"/>
    </source>
</evidence>
<keyword evidence="1 3" id="KW-0732">Signal</keyword>
<sequence length="129" mass="14104">MMIESMLCLLLAAGADLVLTALVVQQTPEMVFTHPGREVVLDCYHGDNDYPYMLWYQFGSAAGGGRVMALIGLLSYESPSVEKDFQGGFRLTGDARGEAQLRISSVNSTDAAEYFCAARRHSGSCQRRS</sequence>
<comment type="caution">
    <text evidence="5">The sequence shown here is derived from an EMBL/GenBank/DDBJ whole genome shotgun (WGS) entry which is preliminary data.</text>
</comment>
<feature type="domain" description="Ig-like" evidence="4">
    <location>
        <begin position="36"/>
        <end position="129"/>
    </location>
</feature>
<dbReference type="CDD" id="cd00099">
    <property type="entry name" value="IgV"/>
    <property type="match status" value="1"/>
</dbReference>
<dbReference type="SMART" id="SM00406">
    <property type="entry name" value="IGv"/>
    <property type="match status" value="1"/>
</dbReference>
<dbReference type="Gene3D" id="2.60.40.10">
    <property type="entry name" value="Immunoglobulins"/>
    <property type="match status" value="1"/>
</dbReference>
<gene>
    <name evidence="5" type="ORF">FQA47_003496</name>
</gene>
<organism evidence="5 6">
    <name type="scientific">Oryzias melastigma</name>
    <name type="common">Marine medaka</name>
    <dbReference type="NCBI Taxonomy" id="30732"/>
    <lineage>
        <taxon>Eukaryota</taxon>
        <taxon>Metazoa</taxon>
        <taxon>Chordata</taxon>
        <taxon>Craniata</taxon>
        <taxon>Vertebrata</taxon>
        <taxon>Euteleostomi</taxon>
        <taxon>Actinopterygii</taxon>
        <taxon>Neopterygii</taxon>
        <taxon>Teleostei</taxon>
        <taxon>Neoteleostei</taxon>
        <taxon>Acanthomorphata</taxon>
        <taxon>Ovalentaria</taxon>
        <taxon>Atherinomorphae</taxon>
        <taxon>Beloniformes</taxon>
        <taxon>Adrianichthyidae</taxon>
        <taxon>Oryziinae</taxon>
        <taxon>Oryzias</taxon>
    </lineage>
</organism>
<reference evidence="5" key="1">
    <citation type="journal article" name="BMC Genomics">
        <title>Long-read sequencing and de novo genome assembly of marine medaka (Oryzias melastigma).</title>
        <authorList>
            <person name="Liang P."/>
            <person name="Saqib H.S.A."/>
            <person name="Ni X."/>
            <person name="Shen Y."/>
        </authorList>
    </citation>
    <scope>NUCLEOTIDE SEQUENCE</scope>
    <source>
        <strain evidence="5">Bigg-433</strain>
    </source>
</reference>
<dbReference type="InterPro" id="IPR036179">
    <property type="entry name" value="Ig-like_dom_sf"/>
</dbReference>
<dbReference type="GO" id="GO:0002376">
    <property type="term" value="P:immune system process"/>
    <property type="evidence" value="ECO:0007669"/>
    <property type="project" value="UniProtKB-KW"/>
</dbReference>
<dbReference type="SUPFAM" id="SSF48726">
    <property type="entry name" value="Immunoglobulin"/>
    <property type="match status" value="1"/>
</dbReference>
<name>A0A834FAT4_ORYME</name>
<dbReference type="InterPro" id="IPR050413">
    <property type="entry name" value="TCR_beta_variable"/>
</dbReference>
<protein>
    <recommendedName>
        <fullName evidence="4">Ig-like domain-containing protein</fullName>
    </recommendedName>
</protein>
<dbReference type="InterPro" id="IPR013106">
    <property type="entry name" value="Ig_V-set"/>
</dbReference>
<dbReference type="PANTHER" id="PTHR23268">
    <property type="entry name" value="T-CELL RECEPTOR BETA CHAIN"/>
    <property type="match status" value="1"/>
</dbReference>
<evidence type="ECO:0000256" key="1">
    <source>
        <dbReference type="ARBA" id="ARBA00022729"/>
    </source>
</evidence>
<keyword evidence="2" id="KW-0391">Immunity</keyword>
<dbReference type="PROSITE" id="PS50835">
    <property type="entry name" value="IG_LIKE"/>
    <property type="match status" value="1"/>
</dbReference>
<dbReference type="GO" id="GO:0007166">
    <property type="term" value="P:cell surface receptor signaling pathway"/>
    <property type="evidence" value="ECO:0007669"/>
    <property type="project" value="TreeGrafter"/>
</dbReference>
<dbReference type="PANTHER" id="PTHR23268:SF124">
    <property type="entry name" value="IG-LIKE DOMAIN-CONTAINING PROTEIN"/>
    <property type="match status" value="1"/>
</dbReference>
<dbReference type="EMBL" id="WKFB01000404">
    <property type="protein sequence ID" value="KAF6724052.1"/>
    <property type="molecule type" value="Genomic_DNA"/>
</dbReference>
<feature type="chain" id="PRO_5032678458" description="Ig-like domain-containing protein" evidence="3">
    <location>
        <begin position="21"/>
        <end position="129"/>
    </location>
</feature>
<accession>A0A834FAT4</accession>
<dbReference type="GO" id="GO:0005886">
    <property type="term" value="C:plasma membrane"/>
    <property type="evidence" value="ECO:0007669"/>
    <property type="project" value="TreeGrafter"/>
</dbReference>
<dbReference type="InterPro" id="IPR007110">
    <property type="entry name" value="Ig-like_dom"/>
</dbReference>
<feature type="signal peptide" evidence="3">
    <location>
        <begin position="1"/>
        <end position="20"/>
    </location>
</feature>
<evidence type="ECO:0000313" key="5">
    <source>
        <dbReference type="EMBL" id="KAF6724052.1"/>
    </source>
</evidence>
<evidence type="ECO:0000313" key="6">
    <source>
        <dbReference type="Proteomes" id="UP000646548"/>
    </source>
</evidence>
<dbReference type="Pfam" id="PF07686">
    <property type="entry name" value="V-set"/>
    <property type="match status" value="1"/>
</dbReference>
<dbReference type="AlphaFoldDB" id="A0A834FAT4"/>
<evidence type="ECO:0000256" key="3">
    <source>
        <dbReference type="SAM" id="SignalP"/>
    </source>
</evidence>